<dbReference type="PROSITE" id="PS51468">
    <property type="entry name" value="VIT"/>
    <property type="match status" value="1"/>
</dbReference>
<dbReference type="InterPro" id="IPR002035">
    <property type="entry name" value="VWF_A"/>
</dbReference>
<organism evidence="4">
    <name type="scientific">Chromera velia CCMP2878</name>
    <dbReference type="NCBI Taxonomy" id="1169474"/>
    <lineage>
        <taxon>Eukaryota</taxon>
        <taxon>Sar</taxon>
        <taxon>Alveolata</taxon>
        <taxon>Colpodellida</taxon>
        <taxon>Chromeraceae</taxon>
        <taxon>Chromera</taxon>
    </lineage>
</organism>
<evidence type="ECO:0000256" key="1">
    <source>
        <dbReference type="SAM" id="MobiDB-lite"/>
    </source>
</evidence>
<feature type="domain" description="VWFA" evidence="2">
    <location>
        <begin position="308"/>
        <end position="484"/>
    </location>
</feature>
<dbReference type="PROSITE" id="PS50234">
    <property type="entry name" value="VWFA"/>
    <property type="match status" value="1"/>
</dbReference>
<sequence length="989" mass="106889">MTPQLGGLFIVAPPGETITIYIGKDRTVPHVCRHGTPVPLQGVHLETKVIDMVAVSQLTQTYFNVEQQPIEARYCFPLLESSAVTAFRAEIEGRVVEAEAKEKVQAKQEYTDALRRGDGAYLLEQEGPDIFQCSIGNIPPRTCVKVTMTFVHELAIDEKSVRLLFPMHIAPRYCPAGVSEEEFFPSSAAMPYCPPPGFENDARLTFSASLEMTSAITRLLCTSHQNAMTGILSDSRKGHVKLGLSGGCFVGLERDVVVKAECADFHKPRCLVESSETDKGKDGTASPFGSVAVITMVPQFDLTELPCELIFLVDRSGSMRGKRIEQTRAALEIFVQSLPLNCIFNFVSFGSSHRTWRNGSVAYDEQSLTDARKHIKDMEANMGGTELGGALRFALERNNKAGFARQVFVLTDGQVTNTTEMIDLALRYRDKARVFTLGIGSGVSTELVAGLARAGGGDAKFVQDGEDVRQQVVGLLKRALQPALTDLEVDWTLTPEEEEAEGGEKKEKEKQGEAVEEGSEDEEEEEEKASGVMSFFNPNQKNKKNQKNRRKPPPAPPAEPLEVSEGKAESVHQAPFHCPSIHPGSHFTVYGFLPKGRSLLSAKLQAKYPEGRIAISLTPNPVSFTSTEEQDENTQNPPPPFAGALHKMAARMMLRDLEEGTSFLHPQPGAGQIPDLSDCVKKEAVMLGTHFGLASKWTSLIAVEKRGGAGGEESLREFPVFIGKDALTPQRVVPQLGAGSGGWGGKGYRHPIPGTQKMKKRESRGLASSMASGIGGAFRFFAAPASAAPTQGVDMISDSLGEDPAYYECGGGLEKSCEEEDDDGEVNLVTHCAVGRRGEFESRSAPPPPPSKEMTGESKKKDRKGGPSASKTIEREAKASSANDVNTIASLQSFDGHFDASDELLRLMALSREDLEKIVMGLGLSESEGATLLAILFLESKFGSQKAVWELFAGKASAWLSAQKGGTTALSALLEKAKADDAVVVVLSG</sequence>
<name>A0A0G4FXR4_9ALVE</name>
<dbReference type="InterPro" id="IPR036465">
    <property type="entry name" value="vWFA_dom_sf"/>
</dbReference>
<proteinExistence type="predicted"/>
<dbReference type="PhylomeDB" id="A0A0G4FXR4"/>
<protein>
    <recommendedName>
        <fullName evidence="5">VWFA domain-containing protein</fullName>
    </recommendedName>
</protein>
<dbReference type="SUPFAM" id="SSF53300">
    <property type="entry name" value="vWA-like"/>
    <property type="match status" value="1"/>
</dbReference>
<evidence type="ECO:0000259" key="3">
    <source>
        <dbReference type="PROSITE" id="PS51468"/>
    </source>
</evidence>
<evidence type="ECO:0000259" key="2">
    <source>
        <dbReference type="PROSITE" id="PS50234"/>
    </source>
</evidence>
<feature type="compositionally biased region" description="Basic residues" evidence="1">
    <location>
        <begin position="541"/>
        <end position="552"/>
    </location>
</feature>
<dbReference type="SMART" id="SM00609">
    <property type="entry name" value="VIT"/>
    <property type="match status" value="1"/>
</dbReference>
<gene>
    <name evidence="4" type="ORF">Cvel_19267</name>
</gene>
<reference evidence="4" key="1">
    <citation type="submission" date="2014-11" db="EMBL/GenBank/DDBJ databases">
        <authorList>
            <person name="Otto D Thomas"/>
            <person name="Naeem Raeece"/>
        </authorList>
    </citation>
    <scope>NUCLEOTIDE SEQUENCE</scope>
</reference>
<dbReference type="InterPro" id="IPR013694">
    <property type="entry name" value="VIT"/>
</dbReference>
<feature type="domain" description="VIT" evidence="3">
    <location>
        <begin position="24"/>
        <end position="152"/>
    </location>
</feature>
<dbReference type="Gene3D" id="3.40.50.410">
    <property type="entry name" value="von Willebrand factor, type A domain"/>
    <property type="match status" value="1"/>
</dbReference>
<accession>A0A0G4FXR4</accession>
<evidence type="ECO:0000313" key="4">
    <source>
        <dbReference type="EMBL" id="CEM20108.1"/>
    </source>
</evidence>
<dbReference type="VEuPathDB" id="CryptoDB:Cvel_19267"/>
<feature type="compositionally biased region" description="Basic and acidic residues" evidence="1">
    <location>
        <begin position="502"/>
        <end position="513"/>
    </location>
</feature>
<evidence type="ECO:0008006" key="5">
    <source>
        <dbReference type="Google" id="ProtNLM"/>
    </source>
</evidence>
<dbReference type="PANTHER" id="PTHR45737:SF6">
    <property type="entry name" value="VON WILLEBRAND FACTOR A DOMAIN-CONTAINING PROTEIN 5A"/>
    <property type="match status" value="1"/>
</dbReference>
<dbReference type="PANTHER" id="PTHR45737">
    <property type="entry name" value="VON WILLEBRAND FACTOR A DOMAIN-CONTAINING PROTEIN 5A"/>
    <property type="match status" value="1"/>
</dbReference>
<dbReference type="Pfam" id="PF08487">
    <property type="entry name" value="VIT"/>
    <property type="match status" value="1"/>
</dbReference>
<dbReference type="AlphaFoldDB" id="A0A0G4FXR4"/>
<dbReference type="Pfam" id="PF13768">
    <property type="entry name" value="VWA_3"/>
    <property type="match status" value="1"/>
</dbReference>
<feature type="region of interest" description="Disordered" evidence="1">
    <location>
        <begin position="838"/>
        <end position="879"/>
    </location>
</feature>
<dbReference type="EMBL" id="CDMZ01000716">
    <property type="protein sequence ID" value="CEM20108.1"/>
    <property type="molecule type" value="Genomic_DNA"/>
</dbReference>
<feature type="region of interest" description="Disordered" evidence="1">
    <location>
        <begin position="489"/>
        <end position="577"/>
    </location>
</feature>
<dbReference type="SMART" id="SM00327">
    <property type="entry name" value="VWA"/>
    <property type="match status" value="1"/>
</dbReference>
<feature type="compositionally biased region" description="Acidic residues" evidence="1">
    <location>
        <begin position="514"/>
        <end position="527"/>
    </location>
</feature>